<dbReference type="Proteomes" id="UP000321412">
    <property type="component" value="Unassembled WGS sequence"/>
</dbReference>
<evidence type="ECO:0000313" key="3">
    <source>
        <dbReference type="EMBL" id="TXD36046.1"/>
    </source>
</evidence>
<evidence type="ECO:0000256" key="2">
    <source>
        <dbReference type="SAM" id="SignalP"/>
    </source>
</evidence>
<sequence length="344" mass="36772">MKTFLLLPVFSAALCLIACSPPEGPRQLPAPRLDLSQIFPQADTTASPQANLATSEERFRQLADSPAPSPAAHSRIRIPLGASLSGEIPHTPDWNWSQRTGLTLISHQPDTSHPDILILAQPYAPTRPQHPSRALQTFISEILPDTSPLSLTALTRNLSQLATELQSLQTSLTGGRGFGFTPAPDTFSGWRTLGQNPAGTHLRLAHYTGIWASQPSLPAGLTPQSLSTLSSQLTSNLPADIIPEDVLNETLTTLNELSSAAESSTTSAPRANRPPQSARLLIATIEATPSRGIHLAILCTGTTTCPQTPHLTHFLESISSAELTTSAPAFPLPEHTEQLHLILP</sequence>
<evidence type="ECO:0000256" key="1">
    <source>
        <dbReference type="SAM" id="MobiDB-lite"/>
    </source>
</evidence>
<name>A0A5C6XFU9_9DELT</name>
<keyword evidence="2" id="KW-0732">Signal</keyword>
<evidence type="ECO:0000313" key="4">
    <source>
        <dbReference type="Proteomes" id="UP000321412"/>
    </source>
</evidence>
<proteinExistence type="predicted"/>
<reference evidence="3 4" key="1">
    <citation type="submission" date="2019-08" db="EMBL/GenBank/DDBJ databases">
        <title>Bradymonadales sp. TMQ4.</title>
        <authorList>
            <person name="Liang Q."/>
        </authorList>
    </citation>
    <scope>NUCLEOTIDE SEQUENCE [LARGE SCALE GENOMIC DNA]</scope>
    <source>
        <strain evidence="3 4">TMQ4</strain>
    </source>
</reference>
<comment type="caution">
    <text evidence="3">The sequence shown here is derived from an EMBL/GenBank/DDBJ whole genome shotgun (WGS) entry which is preliminary data.</text>
</comment>
<dbReference type="RefSeq" id="WP_146981883.1">
    <property type="nucleotide sequence ID" value="NZ_VOSM01000006.1"/>
</dbReference>
<keyword evidence="4" id="KW-1185">Reference proteome</keyword>
<feature type="signal peptide" evidence="2">
    <location>
        <begin position="1"/>
        <end position="20"/>
    </location>
</feature>
<protein>
    <submittedName>
        <fullName evidence="3">Uncharacterized protein</fullName>
    </submittedName>
</protein>
<dbReference type="AlphaFoldDB" id="A0A5C6XFU9"/>
<feature type="chain" id="PRO_5022974304" evidence="2">
    <location>
        <begin position="21"/>
        <end position="344"/>
    </location>
</feature>
<dbReference type="OrthoDB" id="5499791at2"/>
<gene>
    <name evidence="3" type="ORF">FRC98_13035</name>
</gene>
<dbReference type="EMBL" id="VOSM01000006">
    <property type="protein sequence ID" value="TXD36046.1"/>
    <property type="molecule type" value="Genomic_DNA"/>
</dbReference>
<feature type="region of interest" description="Disordered" evidence="1">
    <location>
        <begin position="44"/>
        <end position="73"/>
    </location>
</feature>
<organism evidence="3 4">
    <name type="scientific">Lujinxingia vulgaris</name>
    <dbReference type="NCBI Taxonomy" id="2600176"/>
    <lineage>
        <taxon>Bacteria</taxon>
        <taxon>Deltaproteobacteria</taxon>
        <taxon>Bradymonadales</taxon>
        <taxon>Lujinxingiaceae</taxon>
        <taxon>Lujinxingia</taxon>
    </lineage>
</organism>
<feature type="compositionally biased region" description="Polar residues" evidence="1">
    <location>
        <begin position="44"/>
        <end position="54"/>
    </location>
</feature>
<accession>A0A5C6XFU9</accession>